<comment type="similarity">
    <text evidence="1">Belongs to the short-chain dehydrogenases/reductases (SDR) family.</text>
</comment>
<organism evidence="4 5">
    <name type="scientific">Xanthoceras sorbifolium</name>
    <dbReference type="NCBI Taxonomy" id="99658"/>
    <lineage>
        <taxon>Eukaryota</taxon>
        <taxon>Viridiplantae</taxon>
        <taxon>Streptophyta</taxon>
        <taxon>Embryophyta</taxon>
        <taxon>Tracheophyta</taxon>
        <taxon>Spermatophyta</taxon>
        <taxon>Magnoliopsida</taxon>
        <taxon>eudicotyledons</taxon>
        <taxon>Gunneridae</taxon>
        <taxon>Pentapetalae</taxon>
        <taxon>rosids</taxon>
        <taxon>malvids</taxon>
        <taxon>Sapindales</taxon>
        <taxon>Sapindaceae</taxon>
        <taxon>Xanthoceroideae</taxon>
        <taxon>Xanthoceras</taxon>
    </lineage>
</organism>
<reference evidence="4 5" key="1">
    <citation type="submission" date="2021-02" db="EMBL/GenBank/DDBJ databases">
        <title>Plant Genome Project.</title>
        <authorList>
            <person name="Zhang R.-G."/>
        </authorList>
    </citation>
    <scope>NUCLEOTIDE SEQUENCE [LARGE SCALE GENOMIC DNA]</scope>
    <source>
        <tissue evidence="4">Leaves</tissue>
    </source>
</reference>
<proteinExistence type="inferred from homology"/>
<evidence type="ECO:0000313" key="5">
    <source>
        <dbReference type="Proteomes" id="UP000827721"/>
    </source>
</evidence>
<comment type="caution">
    <text evidence="4">The sequence shown here is derived from an EMBL/GenBank/DDBJ whole genome shotgun (WGS) entry which is preliminary data.</text>
</comment>
<evidence type="ECO:0000259" key="3">
    <source>
        <dbReference type="Pfam" id="PF13976"/>
    </source>
</evidence>
<gene>
    <name evidence="4" type="ORF">JRO89_XS04G0126000</name>
</gene>
<accession>A0ABQ8I516</accession>
<dbReference type="InterPro" id="IPR002347">
    <property type="entry name" value="SDR_fam"/>
</dbReference>
<evidence type="ECO:0000256" key="1">
    <source>
        <dbReference type="ARBA" id="ARBA00006484"/>
    </source>
</evidence>
<dbReference type="PANTHER" id="PTHR48107">
    <property type="entry name" value="NADPH-DEPENDENT ALDEHYDE REDUCTASE-LIKE PROTEIN, CHLOROPLASTIC-RELATED"/>
    <property type="match status" value="1"/>
</dbReference>
<dbReference type="EMBL" id="JAFEMO010000004">
    <property type="protein sequence ID" value="KAH7571726.1"/>
    <property type="molecule type" value="Genomic_DNA"/>
</dbReference>
<dbReference type="SUPFAM" id="SSF51735">
    <property type="entry name" value="NAD(P)-binding Rossmann-fold domains"/>
    <property type="match status" value="1"/>
</dbReference>
<protein>
    <recommendedName>
        <fullName evidence="3">GAG-pre-integrase domain-containing protein</fullName>
    </recommendedName>
</protein>
<dbReference type="Pfam" id="PF13561">
    <property type="entry name" value="adh_short_C2"/>
    <property type="match status" value="1"/>
</dbReference>
<keyword evidence="2" id="KW-0560">Oxidoreductase</keyword>
<dbReference type="Proteomes" id="UP000827721">
    <property type="component" value="Unassembled WGS sequence"/>
</dbReference>
<evidence type="ECO:0000256" key="2">
    <source>
        <dbReference type="ARBA" id="ARBA00023002"/>
    </source>
</evidence>
<dbReference type="Gene3D" id="3.40.50.720">
    <property type="entry name" value="NAD(P)-binding Rossmann-like Domain"/>
    <property type="match status" value="1"/>
</dbReference>
<dbReference type="InterPro" id="IPR036291">
    <property type="entry name" value="NAD(P)-bd_dom_sf"/>
</dbReference>
<name>A0ABQ8I516_9ROSI</name>
<sequence length="219" mass="24913">MVDNSFPISWNHVNHVALVSRTDDSDLWHKRYGHFNMKALRYLQSHDMIRDMPLLSSSENVDEAAHWNWEINQIQKDASSVHLEVDSPEKAVQNKVELDIEELDAQIDSPLLKTKSLAEIYERCSFVINEPSSFEEASMFDNLTVSFQMFRQMQIEDLIHPSKYLENLYLTSKAAVETMVKVLAKELKGTGITANCVAPGPIATDMFFDGKTGDDEKGD</sequence>
<dbReference type="InterPro" id="IPR025724">
    <property type="entry name" value="GAG-pre-integrase_dom"/>
</dbReference>
<dbReference type="PRINTS" id="PR00081">
    <property type="entry name" value="GDHRDH"/>
</dbReference>
<dbReference type="Pfam" id="PF13976">
    <property type="entry name" value="gag_pre-integrs"/>
    <property type="match status" value="1"/>
</dbReference>
<dbReference type="PANTHER" id="PTHR48107:SF7">
    <property type="entry name" value="RE15974P"/>
    <property type="match status" value="1"/>
</dbReference>
<evidence type="ECO:0000313" key="4">
    <source>
        <dbReference type="EMBL" id="KAH7571726.1"/>
    </source>
</evidence>
<keyword evidence="5" id="KW-1185">Reference proteome</keyword>
<feature type="domain" description="GAG-pre-integrase" evidence="3">
    <location>
        <begin position="8"/>
        <end position="57"/>
    </location>
</feature>